<dbReference type="GO" id="GO:0046872">
    <property type="term" value="F:metal ion binding"/>
    <property type="evidence" value="ECO:0007669"/>
    <property type="project" value="UniProtKB-KW"/>
</dbReference>
<protein>
    <submittedName>
        <fullName evidence="7">Taurine dioxygenase</fullName>
    </submittedName>
</protein>
<dbReference type="GO" id="GO:0000908">
    <property type="term" value="F:taurine dioxygenase activity"/>
    <property type="evidence" value="ECO:0007669"/>
    <property type="project" value="TreeGrafter"/>
</dbReference>
<reference evidence="7 8" key="1">
    <citation type="submission" date="2018-05" db="EMBL/GenBank/DDBJ databases">
        <title>Genomic Encyclopedia of Type Strains, Phase IV (KMG-IV): sequencing the most valuable type-strain genomes for metagenomic binning, comparative biology and taxonomic classification.</title>
        <authorList>
            <person name="Goeker M."/>
        </authorList>
    </citation>
    <scope>NUCLEOTIDE SEQUENCE [LARGE SCALE GENOMIC DNA]</scope>
    <source>
        <strain evidence="7 8">DSM 25134</strain>
    </source>
</reference>
<comment type="caution">
    <text evidence="7">The sequence shown here is derived from an EMBL/GenBank/DDBJ whole genome shotgun (WGS) entry which is preliminary data.</text>
</comment>
<evidence type="ECO:0000256" key="5">
    <source>
        <dbReference type="ARBA" id="ARBA00023004"/>
    </source>
</evidence>
<evidence type="ECO:0000313" key="8">
    <source>
        <dbReference type="Proteomes" id="UP000248395"/>
    </source>
</evidence>
<dbReference type="AlphaFoldDB" id="A0A318J4X4"/>
<keyword evidence="3 7" id="KW-0223">Dioxygenase</keyword>
<dbReference type="InterPro" id="IPR003819">
    <property type="entry name" value="TauD/TfdA-like"/>
</dbReference>
<evidence type="ECO:0000256" key="1">
    <source>
        <dbReference type="ARBA" id="ARBA00005896"/>
    </source>
</evidence>
<dbReference type="GO" id="GO:0005737">
    <property type="term" value="C:cytoplasm"/>
    <property type="evidence" value="ECO:0007669"/>
    <property type="project" value="TreeGrafter"/>
</dbReference>
<evidence type="ECO:0000256" key="4">
    <source>
        <dbReference type="ARBA" id="ARBA00023002"/>
    </source>
</evidence>
<evidence type="ECO:0000313" key="7">
    <source>
        <dbReference type="EMBL" id="PXX42165.1"/>
    </source>
</evidence>
<dbReference type="OrthoDB" id="581608at2"/>
<name>A0A318J4X4_9NEIS</name>
<dbReference type="PANTHER" id="PTHR30468">
    <property type="entry name" value="ALPHA-KETOGLUTARATE-DEPENDENT SULFONATE DIOXYGENASE"/>
    <property type="match status" value="1"/>
</dbReference>
<gene>
    <name evidence="7" type="ORF">DFR38_12118</name>
</gene>
<evidence type="ECO:0000259" key="6">
    <source>
        <dbReference type="Pfam" id="PF02668"/>
    </source>
</evidence>
<keyword evidence="5" id="KW-0408">Iron</keyword>
<evidence type="ECO:0000256" key="2">
    <source>
        <dbReference type="ARBA" id="ARBA00022723"/>
    </source>
</evidence>
<keyword evidence="8" id="KW-1185">Reference proteome</keyword>
<proteinExistence type="inferred from homology"/>
<dbReference type="InterPro" id="IPR042098">
    <property type="entry name" value="TauD-like_sf"/>
</dbReference>
<comment type="similarity">
    <text evidence="1">Belongs to the TfdA dioxygenase family.</text>
</comment>
<keyword evidence="2" id="KW-0479">Metal-binding</keyword>
<dbReference type="InterPro" id="IPR051323">
    <property type="entry name" value="AtsK-like"/>
</dbReference>
<keyword evidence="4" id="KW-0560">Oxidoreductase</keyword>
<accession>A0A318J4X4</accession>
<feature type="domain" description="TauD/TfdA-like" evidence="6">
    <location>
        <begin position="30"/>
        <end position="293"/>
    </location>
</feature>
<dbReference type="GO" id="GO:0006790">
    <property type="term" value="P:sulfur compound metabolic process"/>
    <property type="evidence" value="ECO:0007669"/>
    <property type="project" value="TreeGrafter"/>
</dbReference>
<dbReference type="Proteomes" id="UP000248395">
    <property type="component" value="Unassembled WGS sequence"/>
</dbReference>
<sequence length="311" mass="35037">MSFYQDYNDKLAIEGWNTRELTQYQTFDLKRLSPALGAEIRGVDLSQPLPPAQLAEIRQALTEHLVLTFPGQAINAEQHKAFGRLFGSLHQHVLGDSTQLTARSGDAEILGWKTGRTTRYTAGDAWHNDVSCDPHPIWASLLRVTRLPEVGGGDTAFANLYLAYESLSDPIKQLLLGLTAVHDGREGWSNGYGAEPKPGQVFNASEHPVVAKHPLSGRPFLFVNEAFTSHIVQLSRAESDALLQLLYRHIEKHQSFQARIHWQADMLLLWDNWATQHHAIWDYYPFERWGERVSAYLEHGPQPAGTIISQQ</sequence>
<dbReference type="SUPFAM" id="SSF51197">
    <property type="entry name" value="Clavaminate synthase-like"/>
    <property type="match status" value="1"/>
</dbReference>
<dbReference type="PANTHER" id="PTHR30468:SF1">
    <property type="entry name" value="ALPHA-KETOGLUTARATE-DEPENDENT SULFONATE DIOXYGENASE"/>
    <property type="match status" value="1"/>
</dbReference>
<dbReference type="Pfam" id="PF02668">
    <property type="entry name" value="TauD"/>
    <property type="match status" value="1"/>
</dbReference>
<dbReference type="EMBL" id="QJKC01000021">
    <property type="protein sequence ID" value="PXX42165.1"/>
    <property type="molecule type" value="Genomic_DNA"/>
</dbReference>
<dbReference type="Gene3D" id="3.60.130.10">
    <property type="entry name" value="Clavaminate synthase-like"/>
    <property type="match status" value="1"/>
</dbReference>
<evidence type="ECO:0000256" key="3">
    <source>
        <dbReference type="ARBA" id="ARBA00022964"/>
    </source>
</evidence>
<dbReference type="RefSeq" id="WP_110313707.1">
    <property type="nucleotide sequence ID" value="NZ_QJKC01000021.1"/>
</dbReference>
<organism evidence="7 8">
    <name type="scientific">Aquitalea magnusonii</name>
    <dbReference type="NCBI Taxonomy" id="332411"/>
    <lineage>
        <taxon>Bacteria</taxon>
        <taxon>Pseudomonadati</taxon>
        <taxon>Pseudomonadota</taxon>
        <taxon>Betaproteobacteria</taxon>
        <taxon>Neisseriales</taxon>
        <taxon>Chromobacteriaceae</taxon>
        <taxon>Aquitalea</taxon>
    </lineage>
</organism>